<dbReference type="CDD" id="cd17574">
    <property type="entry name" value="REC_OmpR"/>
    <property type="match status" value="1"/>
</dbReference>
<dbReference type="CDD" id="cd00383">
    <property type="entry name" value="trans_reg_C"/>
    <property type="match status" value="1"/>
</dbReference>
<dbReference type="InterPro" id="IPR036388">
    <property type="entry name" value="WH-like_DNA-bd_sf"/>
</dbReference>
<sequence length="214" mass="24808">MNILIADDDIDMVTILKLYYEKEGFTVFTALDGEEALELAYQHSIDLAVLDWMMPKLSGIEVCRELKQRAVKVLILTAKSEDEDELRALEMGADEYIRKPFEARILLMRSKKLLKAEDTISFGSLRVDTTGGKIYEDGRDVGVTSKEFELMKCLLDHKGKILNRKTLLDRVWGYDYIGEERTVDTHIRRLREKIGEDWIKTHRGMGYSLEMKHE</sequence>
<dbReference type="PROSITE" id="PS51755">
    <property type="entry name" value="OMPR_PHOB"/>
    <property type="match status" value="1"/>
</dbReference>
<keyword evidence="3" id="KW-0805">Transcription regulation</keyword>
<evidence type="ECO:0000256" key="6">
    <source>
        <dbReference type="PROSITE-ProRule" id="PRU00169"/>
    </source>
</evidence>
<protein>
    <submittedName>
        <fullName evidence="10">DNA-binding response OmpR family regulator</fullName>
    </submittedName>
</protein>
<dbReference type="PANTHER" id="PTHR48111">
    <property type="entry name" value="REGULATOR OF RPOS"/>
    <property type="match status" value="1"/>
</dbReference>
<gene>
    <name evidence="10" type="ORF">J2Z69_003116</name>
</gene>
<reference evidence="10 11" key="1">
    <citation type="submission" date="2021-03" db="EMBL/GenBank/DDBJ databases">
        <title>Genomic Encyclopedia of Type Strains, Phase IV (KMG-IV): sequencing the most valuable type-strain genomes for metagenomic binning, comparative biology and taxonomic classification.</title>
        <authorList>
            <person name="Goeker M."/>
        </authorList>
    </citation>
    <scope>NUCLEOTIDE SEQUENCE [LARGE SCALE GENOMIC DNA]</scope>
    <source>
        <strain evidence="10 11">DSM 26806</strain>
    </source>
</reference>
<name>A0ABS4JK21_9BACL</name>
<keyword evidence="4 7" id="KW-0238">DNA-binding</keyword>
<dbReference type="InterPro" id="IPR001789">
    <property type="entry name" value="Sig_transdc_resp-reg_receiver"/>
</dbReference>
<feature type="domain" description="OmpR/PhoB-type" evidence="9">
    <location>
        <begin position="117"/>
        <end position="211"/>
    </location>
</feature>
<evidence type="ECO:0000256" key="7">
    <source>
        <dbReference type="PROSITE-ProRule" id="PRU01091"/>
    </source>
</evidence>
<dbReference type="RefSeq" id="WP_209864471.1">
    <property type="nucleotide sequence ID" value="NZ_JAGGLD010000006.1"/>
</dbReference>
<dbReference type="InterPro" id="IPR039420">
    <property type="entry name" value="WalR-like"/>
</dbReference>
<keyword evidence="2" id="KW-0902">Two-component regulatory system</keyword>
<dbReference type="Gene3D" id="1.10.10.10">
    <property type="entry name" value="Winged helix-like DNA-binding domain superfamily/Winged helix DNA-binding domain"/>
    <property type="match status" value="1"/>
</dbReference>
<feature type="domain" description="Response regulatory" evidence="8">
    <location>
        <begin position="2"/>
        <end position="114"/>
    </location>
</feature>
<evidence type="ECO:0000259" key="8">
    <source>
        <dbReference type="PROSITE" id="PS50110"/>
    </source>
</evidence>
<dbReference type="PROSITE" id="PS50110">
    <property type="entry name" value="RESPONSE_REGULATORY"/>
    <property type="match status" value="1"/>
</dbReference>
<accession>A0ABS4JK21</accession>
<evidence type="ECO:0000259" key="9">
    <source>
        <dbReference type="PROSITE" id="PS51755"/>
    </source>
</evidence>
<evidence type="ECO:0000256" key="4">
    <source>
        <dbReference type="ARBA" id="ARBA00023125"/>
    </source>
</evidence>
<dbReference type="PANTHER" id="PTHR48111:SF73">
    <property type="entry name" value="ALKALINE PHOSPHATASE SYNTHESIS TRANSCRIPTIONAL REGULATORY PROTEIN PHOP"/>
    <property type="match status" value="1"/>
</dbReference>
<dbReference type="SUPFAM" id="SSF52172">
    <property type="entry name" value="CheY-like"/>
    <property type="match status" value="1"/>
</dbReference>
<dbReference type="SMART" id="SM00862">
    <property type="entry name" value="Trans_reg_C"/>
    <property type="match status" value="1"/>
</dbReference>
<keyword evidence="11" id="KW-1185">Reference proteome</keyword>
<organism evidence="10 11">
    <name type="scientific">Paenibacillus shirakamiensis</name>
    <dbReference type="NCBI Taxonomy" id="1265935"/>
    <lineage>
        <taxon>Bacteria</taxon>
        <taxon>Bacillati</taxon>
        <taxon>Bacillota</taxon>
        <taxon>Bacilli</taxon>
        <taxon>Bacillales</taxon>
        <taxon>Paenibacillaceae</taxon>
        <taxon>Paenibacillus</taxon>
    </lineage>
</organism>
<evidence type="ECO:0000256" key="2">
    <source>
        <dbReference type="ARBA" id="ARBA00023012"/>
    </source>
</evidence>
<feature type="modified residue" description="4-aspartylphosphate" evidence="6">
    <location>
        <position position="51"/>
    </location>
</feature>
<dbReference type="InterPro" id="IPR001867">
    <property type="entry name" value="OmpR/PhoB-type_DNA-bd"/>
</dbReference>
<dbReference type="EMBL" id="JAGGLD010000006">
    <property type="protein sequence ID" value="MBP2002059.1"/>
    <property type="molecule type" value="Genomic_DNA"/>
</dbReference>
<evidence type="ECO:0000256" key="3">
    <source>
        <dbReference type="ARBA" id="ARBA00023015"/>
    </source>
</evidence>
<dbReference type="GO" id="GO:0003677">
    <property type="term" value="F:DNA binding"/>
    <property type="evidence" value="ECO:0007669"/>
    <property type="project" value="UniProtKB-KW"/>
</dbReference>
<feature type="DNA-binding region" description="OmpR/PhoB-type" evidence="7">
    <location>
        <begin position="117"/>
        <end position="211"/>
    </location>
</feature>
<proteinExistence type="predicted"/>
<dbReference type="Pfam" id="PF00486">
    <property type="entry name" value="Trans_reg_C"/>
    <property type="match status" value="1"/>
</dbReference>
<dbReference type="SMART" id="SM00448">
    <property type="entry name" value="REC"/>
    <property type="match status" value="1"/>
</dbReference>
<evidence type="ECO:0000313" key="10">
    <source>
        <dbReference type="EMBL" id="MBP2002059.1"/>
    </source>
</evidence>
<evidence type="ECO:0000256" key="1">
    <source>
        <dbReference type="ARBA" id="ARBA00022553"/>
    </source>
</evidence>
<keyword evidence="1 6" id="KW-0597">Phosphoprotein</keyword>
<evidence type="ECO:0000313" key="11">
    <source>
        <dbReference type="Proteomes" id="UP001519288"/>
    </source>
</evidence>
<evidence type="ECO:0000256" key="5">
    <source>
        <dbReference type="ARBA" id="ARBA00023163"/>
    </source>
</evidence>
<comment type="caution">
    <text evidence="10">The sequence shown here is derived from an EMBL/GenBank/DDBJ whole genome shotgun (WGS) entry which is preliminary data.</text>
</comment>
<dbReference type="Gene3D" id="3.40.50.2300">
    <property type="match status" value="1"/>
</dbReference>
<keyword evidence="5" id="KW-0804">Transcription</keyword>
<dbReference type="Pfam" id="PF00072">
    <property type="entry name" value="Response_reg"/>
    <property type="match status" value="1"/>
</dbReference>
<dbReference type="InterPro" id="IPR011006">
    <property type="entry name" value="CheY-like_superfamily"/>
</dbReference>
<dbReference type="Proteomes" id="UP001519288">
    <property type="component" value="Unassembled WGS sequence"/>
</dbReference>